<accession>A0AAN7V0Z2</accession>
<comment type="caution">
    <text evidence="2">The sequence shown here is derived from an EMBL/GenBank/DDBJ whole genome shotgun (WGS) entry which is preliminary data.</text>
</comment>
<feature type="transmembrane region" description="Helical" evidence="1">
    <location>
        <begin position="15"/>
        <end position="37"/>
    </location>
</feature>
<protein>
    <submittedName>
        <fullName evidence="2">Uncharacterized protein</fullName>
    </submittedName>
</protein>
<organism evidence="2 3">
    <name type="scientific">Xylaria bambusicola</name>
    <dbReference type="NCBI Taxonomy" id="326684"/>
    <lineage>
        <taxon>Eukaryota</taxon>
        <taxon>Fungi</taxon>
        <taxon>Dikarya</taxon>
        <taxon>Ascomycota</taxon>
        <taxon>Pezizomycotina</taxon>
        <taxon>Sordariomycetes</taxon>
        <taxon>Xylariomycetidae</taxon>
        <taxon>Xylariales</taxon>
        <taxon>Xylariaceae</taxon>
        <taxon>Xylaria</taxon>
    </lineage>
</organism>
<evidence type="ECO:0000313" key="2">
    <source>
        <dbReference type="EMBL" id="KAK5632059.1"/>
    </source>
</evidence>
<dbReference type="AlphaFoldDB" id="A0AAN7V0Z2"/>
<keyword evidence="1" id="KW-0472">Membrane</keyword>
<evidence type="ECO:0000256" key="1">
    <source>
        <dbReference type="SAM" id="Phobius"/>
    </source>
</evidence>
<dbReference type="Proteomes" id="UP001305414">
    <property type="component" value="Unassembled WGS sequence"/>
</dbReference>
<reference evidence="2 3" key="1">
    <citation type="submission" date="2023-10" db="EMBL/GenBank/DDBJ databases">
        <title>Draft genome sequence of Xylaria bambusicola isolate GMP-LS, the root and basal stem rot pathogen of sugarcane in Indonesia.</title>
        <authorList>
            <person name="Selvaraj P."/>
            <person name="Muralishankar V."/>
            <person name="Muruganantham S."/>
            <person name="Sp S."/>
            <person name="Haryani S."/>
            <person name="Lau K.J.X."/>
            <person name="Naqvi N.I."/>
        </authorList>
    </citation>
    <scope>NUCLEOTIDE SEQUENCE [LARGE SCALE GENOMIC DNA]</scope>
    <source>
        <strain evidence="2">GMP-LS</strain>
    </source>
</reference>
<sequence>MLSCYRTVATVVAEIAAAVVAVAATVLKVVAAVVVGADDGKNRWSQATVAVQARLKGDCWKSQGQCQQLRLFAGRESIGMPKLQVVKVAVLDRLHCPQPWVTFAAGGGGVVVVVASEVDVV</sequence>
<keyword evidence="1" id="KW-1133">Transmembrane helix</keyword>
<evidence type="ECO:0000313" key="3">
    <source>
        <dbReference type="Proteomes" id="UP001305414"/>
    </source>
</evidence>
<keyword evidence="3" id="KW-1185">Reference proteome</keyword>
<name>A0AAN7V0Z2_9PEZI</name>
<keyword evidence="1" id="KW-0812">Transmembrane</keyword>
<gene>
    <name evidence="2" type="ORF">RRF57_007772</name>
</gene>
<dbReference type="EMBL" id="JAWHQM010000022">
    <property type="protein sequence ID" value="KAK5632059.1"/>
    <property type="molecule type" value="Genomic_DNA"/>
</dbReference>
<proteinExistence type="predicted"/>